<comment type="caution">
    <text evidence="2">The sequence shown here is derived from an EMBL/GenBank/DDBJ whole genome shotgun (WGS) entry which is preliminary data.</text>
</comment>
<evidence type="ECO:0000256" key="1">
    <source>
        <dbReference type="SAM" id="MobiDB-lite"/>
    </source>
</evidence>
<keyword evidence="3" id="KW-1185">Reference proteome</keyword>
<name>A0A2U0S9S4_9SPHN</name>
<gene>
    <name evidence="2" type="ORF">DD559_01115</name>
</gene>
<dbReference type="AlphaFoldDB" id="A0A2U0S9S4"/>
<sequence>MGVAAAQQPDTATKKPETSTRGARDPNEMVCVKEEVLGSRLQKRKVCHTRAQWAELRQSDRQNIERVQTGSCQPNGGC</sequence>
<dbReference type="EMBL" id="QENQ01000001">
    <property type="protein sequence ID" value="PVX28118.1"/>
    <property type="molecule type" value="Genomic_DNA"/>
</dbReference>
<accession>A0A2U0S9S4</accession>
<reference evidence="2 3" key="1">
    <citation type="submission" date="2018-05" db="EMBL/GenBank/DDBJ databases">
        <title>Description of Sphingomonas pokkalii sp nov, isolated from the rhizosphere of saline tolerant pokkali rice and its draft genome analysis.</title>
        <authorList>
            <person name="Menon R."/>
            <person name="Kumari S."/>
            <person name="Rameshkumar N."/>
        </authorList>
    </citation>
    <scope>NUCLEOTIDE SEQUENCE [LARGE SCALE GENOMIC DNA]</scope>
    <source>
        <strain evidence="2 3">L3B27</strain>
    </source>
</reference>
<evidence type="ECO:0000313" key="2">
    <source>
        <dbReference type="EMBL" id="PVX28118.1"/>
    </source>
</evidence>
<dbReference type="Proteomes" id="UP000245890">
    <property type="component" value="Unassembled WGS sequence"/>
</dbReference>
<feature type="region of interest" description="Disordered" evidence="1">
    <location>
        <begin position="1"/>
        <end position="27"/>
    </location>
</feature>
<protein>
    <submittedName>
        <fullName evidence="2">Uncharacterized protein</fullName>
    </submittedName>
</protein>
<evidence type="ECO:0000313" key="3">
    <source>
        <dbReference type="Proteomes" id="UP000245890"/>
    </source>
</evidence>
<proteinExistence type="predicted"/>
<feature type="compositionally biased region" description="Basic and acidic residues" evidence="1">
    <location>
        <begin position="12"/>
        <end position="27"/>
    </location>
</feature>
<organism evidence="2 3">
    <name type="scientific">Sphingomonas pokkalii</name>
    <dbReference type="NCBI Taxonomy" id="2175090"/>
    <lineage>
        <taxon>Bacteria</taxon>
        <taxon>Pseudomonadati</taxon>
        <taxon>Pseudomonadota</taxon>
        <taxon>Alphaproteobacteria</taxon>
        <taxon>Sphingomonadales</taxon>
        <taxon>Sphingomonadaceae</taxon>
        <taxon>Sphingomonas</taxon>
    </lineage>
</organism>